<comment type="caution">
    <text evidence="2">The sequence shown here is derived from an EMBL/GenBank/DDBJ whole genome shotgun (WGS) entry which is preliminary data.</text>
</comment>
<evidence type="ECO:0000313" key="2">
    <source>
        <dbReference type="EMBL" id="RYT77484.1"/>
    </source>
</evidence>
<sequence length="100" mass="11862">MKQYTVYFTEPVCHKYIGDKFNKELKRWEYDVECEDWKDIFTFYSLALAKKLIKANLDKYKGSCITKIWANGDWENLGEINLKGSNKTFVANTKQKKANY</sequence>
<accession>A0A4Q5H8C9</accession>
<organism evidence="2 3">
    <name type="scientific">Bacteroides eggerthii</name>
    <dbReference type="NCBI Taxonomy" id="28111"/>
    <lineage>
        <taxon>Bacteria</taxon>
        <taxon>Pseudomonadati</taxon>
        <taxon>Bacteroidota</taxon>
        <taxon>Bacteroidia</taxon>
        <taxon>Bacteroidales</taxon>
        <taxon>Bacteroidaceae</taxon>
        <taxon>Bacteroides</taxon>
    </lineage>
</organism>
<name>A0A4Q5H8C9_9BACE</name>
<gene>
    <name evidence="2" type="ORF">EAJ03_02765</name>
    <name evidence="1" type="ORF">F2Z23_02755</name>
</gene>
<dbReference type="AlphaFoldDB" id="A0A4Q5H8C9"/>
<protein>
    <submittedName>
        <fullName evidence="2">Uncharacterized protein</fullName>
    </submittedName>
</protein>
<keyword evidence="4" id="KW-1185">Reference proteome</keyword>
<proteinExistence type="predicted"/>
<dbReference type="RefSeq" id="WP_025017818.1">
    <property type="nucleotide sequence ID" value="NZ_RCXL01000003.1"/>
</dbReference>
<dbReference type="EMBL" id="VVZX01000003">
    <property type="protein sequence ID" value="KAA5276227.1"/>
    <property type="molecule type" value="Genomic_DNA"/>
</dbReference>
<dbReference type="EMBL" id="RCXL01000003">
    <property type="protein sequence ID" value="RYT77484.1"/>
    <property type="molecule type" value="Genomic_DNA"/>
</dbReference>
<reference evidence="2 3" key="2">
    <citation type="journal article" date="2019" name="Science, e1252229">
        <title>Invertible promoters mediate bacterial phase variation, antibiotic resistance, and host adaptation in the gut.</title>
        <authorList>
            <person name="Jiang X."/>
            <person name="Hall A.B."/>
            <person name="Arthur T.D."/>
            <person name="Plichta D.R."/>
            <person name="Covington C.T."/>
            <person name="Poyet M."/>
            <person name="Crothers J."/>
            <person name="Moses P.L."/>
            <person name="Tolonen A.C."/>
            <person name="Vlamakis H."/>
            <person name="Alm E.J."/>
            <person name="Xavier R.J."/>
        </authorList>
    </citation>
    <scope>NUCLEOTIDE SEQUENCE [LARGE SCALE GENOMIC DNA]</scope>
    <source>
        <strain evidence="3">bj_0095</strain>
        <strain evidence="2">Bj_0095</strain>
    </source>
</reference>
<evidence type="ECO:0000313" key="3">
    <source>
        <dbReference type="Proteomes" id="UP000291917"/>
    </source>
</evidence>
<dbReference type="Proteomes" id="UP000291917">
    <property type="component" value="Unassembled WGS sequence"/>
</dbReference>
<dbReference type="Proteomes" id="UP000335496">
    <property type="component" value="Unassembled WGS sequence"/>
</dbReference>
<evidence type="ECO:0000313" key="4">
    <source>
        <dbReference type="Proteomes" id="UP000335496"/>
    </source>
</evidence>
<reference evidence="1 4" key="1">
    <citation type="journal article" date="2019" name="Nat. Med.">
        <title>A library of human gut bacterial isolates paired with longitudinal multiomics data enables mechanistic microbiome research.</title>
        <authorList>
            <person name="Poyet M."/>
            <person name="Groussin M."/>
            <person name="Gibbons S.M."/>
            <person name="Avila-Pacheco J."/>
            <person name="Jiang X."/>
            <person name="Kearney S.M."/>
            <person name="Perrotta A.R."/>
            <person name="Berdy B."/>
            <person name="Zhao S."/>
            <person name="Lieberman T.D."/>
            <person name="Swanson P.K."/>
            <person name="Smith M."/>
            <person name="Roesemann S."/>
            <person name="Alexander J.E."/>
            <person name="Rich S.A."/>
            <person name="Livny J."/>
            <person name="Vlamakis H."/>
            <person name="Clish C."/>
            <person name="Bullock K."/>
            <person name="Deik A."/>
            <person name="Scott J."/>
            <person name="Pierce K.A."/>
            <person name="Xavier R.J."/>
            <person name="Alm E.J."/>
        </authorList>
    </citation>
    <scope>NUCLEOTIDE SEQUENCE [LARGE SCALE GENOMIC DNA]</scope>
    <source>
        <strain evidence="1 4">BIOML-A1</strain>
    </source>
</reference>
<evidence type="ECO:0000313" key="1">
    <source>
        <dbReference type="EMBL" id="KAA5276227.1"/>
    </source>
</evidence>